<dbReference type="NCBIfam" id="NF033559">
    <property type="entry name" value="transpos_IS1634"/>
    <property type="match status" value="1"/>
</dbReference>
<organism evidence="1 2">
    <name type="scientific">Candidatus Cardinium hertigii</name>
    <dbReference type="NCBI Taxonomy" id="247481"/>
    <lineage>
        <taxon>Bacteria</taxon>
        <taxon>Pseudomonadati</taxon>
        <taxon>Bacteroidota</taxon>
        <taxon>Cytophagia</taxon>
        <taxon>Cytophagales</taxon>
        <taxon>Amoebophilaceae</taxon>
        <taxon>Candidatus Cardinium</taxon>
    </lineage>
</organism>
<accession>A0A2Z3LHH5</accession>
<dbReference type="PANTHER" id="PTHR34614:SF2">
    <property type="entry name" value="TRANSPOSASE IS4-LIKE DOMAIN-CONTAINING PROTEIN"/>
    <property type="match status" value="1"/>
</dbReference>
<name>A0A2Z3LHH5_9BACT</name>
<dbReference type="OrthoDB" id="975613at2"/>
<dbReference type="InterPro" id="IPR047654">
    <property type="entry name" value="IS1634_transpos"/>
</dbReference>
<gene>
    <name evidence="1" type="ORF">DK880_00164</name>
</gene>
<sequence length="162" mass="18464">MTLLLATSGAANFPIWMEAHSGNASDQTTLEAAAKRMQNFCKQLASAPSFLYVGDLAMYAYCVKYRNDLIWLSRVSNRISQAKTLLLQPEISWVDLDHGYKMYALHQVYKGVSQRWVLIYAQQAYDKEIATLAKNIAQEATATRKMLWHLGNHLFGCPPRYR</sequence>
<evidence type="ECO:0008006" key="3">
    <source>
        <dbReference type="Google" id="ProtNLM"/>
    </source>
</evidence>
<dbReference type="PANTHER" id="PTHR34614">
    <property type="match status" value="1"/>
</dbReference>
<dbReference type="EMBL" id="CP029619">
    <property type="protein sequence ID" value="AWN81500.1"/>
    <property type="molecule type" value="Genomic_DNA"/>
</dbReference>
<reference evidence="1 2" key="1">
    <citation type="submission" date="2018-05" db="EMBL/GenBank/DDBJ databases">
        <title>Candidatus Cardinium hertigii Genome Assembly.</title>
        <authorList>
            <person name="Showmaker K.C."/>
            <person name="Walden K.O."/>
            <person name="Fields C.J."/>
            <person name="Lambert K.N."/>
            <person name="Hudson M.E."/>
        </authorList>
    </citation>
    <scope>NUCLEOTIDE SEQUENCE [LARGE SCALE GENOMIC DNA]</scope>
    <source>
        <strain evidence="2">cHgTN10</strain>
    </source>
</reference>
<dbReference type="KEGG" id="cher:DK880_00164"/>
<evidence type="ECO:0000313" key="2">
    <source>
        <dbReference type="Proteomes" id="UP000245872"/>
    </source>
</evidence>
<dbReference type="RefSeq" id="WP_109996953.1">
    <property type="nucleotide sequence ID" value="NZ_CP029619.1"/>
</dbReference>
<dbReference type="AlphaFoldDB" id="A0A2Z3LHH5"/>
<keyword evidence="2" id="KW-1185">Reference proteome</keyword>
<evidence type="ECO:0000313" key="1">
    <source>
        <dbReference type="EMBL" id="AWN81500.1"/>
    </source>
</evidence>
<dbReference type="Proteomes" id="UP000245872">
    <property type="component" value="Chromosome"/>
</dbReference>
<proteinExistence type="predicted"/>
<protein>
    <recommendedName>
        <fullName evidence="3">Transposase IS4-like domain-containing protein</fullName>
    </recommendedName>
</protein>